<keyword evidence="2" id="KW-1185">Reference proteome</keyword>
<dbReference type="OrthoDB" id="4775377at2"/>
<dbReference type="Proteomes" id="UP000218810">
    <property type="component" value="Unassembled WGS sequence"/>
</dbReference>
<sequence>MRFIIGTGPTELHALIDLENRLDAHRDTTAAPTVTVLDVACHHGNWSAITNVRHDLPGEGRQ</sequence>
<protein>
    <submittedName>
        <fullName evidence="1">Uncharacterized protein</fullName>
    </submittedName>
</protein>
<gene>
    <name evidence="1" type="ORF">CEY15_16905</name>
</gene>
<proteinExistence type="predicted"/>
<accession>A0A2A2WKU8</accession>
<dbReference type="EMBL" id="NTGA01000042">
    <property type="protein sequence ID" value="PAY21801.1"/>
    <property type="molecule type" value="Genomic_DNA"/>
</dbReference>
<evidence type="ECO:0000313" key="2">
    <source>
        <dbReference type="Proteomes" id="UP000218810"/>
    </source>
</evidence>
<dbReference type="RefSeq" id="WP_095719409.1">
    <property type="nucleotide sequence ID" value="NZ_JBNQFY010000017.1"/>
</dbReference>
<reference evidence="2" key="1">
    <citation type="submission" date="2017-09" db="EMBL/GenBank/DDBJ databases">
        <authorList>
            <person name="Zhang Y."/>
            <person name="Huang X."/>
            <person name="Liu J."/>
            <person name="Lu L."/>
            <person name="Peng K."/>
        </authorList>
    </citation>
    <scope>NUCLEOTIDE SEQUENCE [LARGE SCALE GENOMIC DNA]</scope>
    <source>
        <strain evidence="2">S-XJ-1</strain>
    </source>
</reference>
<dbReference type="AlphaFoldDB" id="A0A2A2WKU8"/>
<name>A0A2A2WKU8_9ACTN</name>
<organism evidence="1 2">
    <name type="scientific">Dietzia natronolimnaea</name>
    <dbReference type="NCBI Taxonomy" id="161920"/>
    <lineage>
        <taxon>Bacteria</taxon>
        <taxon>Bacillati</taxon>
        <taxon>Actinomycetota</taxon>
        <taxon>Actinomycetes</taxon>
        <taxon>Mycobacteriales</taxon>
        <taxon>Dietziaceae</taxon>
        <taxon>Dietzia</taxon>
    </lineage>
</organism>
<comment type="caution">
    <text evidence="1">The sequence shown here is derived from an EMBL/GenBank/DDBJ whole genome shotgun (WGS) entry which is preliminary data.</text>
</comment>
<evidence type="ECO:0000313" key="1">
    <source>
        <dbReference type="EMBL" id="PAY21801.1"/>
    </source>
</evidence>